<dbReference type="EMBL" id="JANRMS010000325">
    <property type="protein sequence ID" value="KAJ3541903.1"/>
    <property type="molecule type" value="Genomic_DNA"/>
</dbReference>
<evidence type="ECO:0000313" key="1">
    <source>
        <dbReference type="EMBL" id="KAJ3541903.1"/>
    </source>
</evidence>
<dbReference type="Proteomes" id="UP001148629">
    <property type="component" value="Unassembled WGS sequence"/>
</dbReference>
<comment type="caution">
    <text evidence="1">The sequence shown here is derived from an EMBL/GenBank/DDBJ whole genome shotgun (WGS) entry which is preliminary data.</text>
</comment>
<accession>A0ACC1SKY4</accession>
<keyword evidence="2" id="KW-1185">Reference proteome</keyword>
<evidence type="ECO:0000313" key="2">
    <source>
        <dbReference type="Proteomes" id="UP001148629"/>
    </source>
</evidence>
<sequence length="270" mass="29098">MASYLVTGVSRGIGWEFLRELSSDPNNTVVGLVRNKAATEKRVAEELGRSNIHIVQADITNYDALTASVPEVSKITGGSLDCVIANAAFVPTWSAYDPLGVLGSDPNRLNEELDEMFKTNVIGNIHLFNLYVPLVRNGRMKKVITISTGLADDEMTRKYAIHNSAVYSMSKAAMNTAVAKFDAEHGKDGILFLAICPGMVDTGVFDGATEEQKQTLGVLMSKFQQYSPEFAGPATPEQAAKDVLSVANKATLADGFGGAFVSHFGTKKWL</sequence>
<protein>
    <submittedName>
        <fullName evidence="1">Uncharacterized protein</fullName>
    </submittedName>
</protein>
<gene>
    <name evidence="1" type="ORF">NM208_g4380</name>
</gene>
<reference evidence="1" key="1">
    <citation type="submission" date="2022-08" db="EMBL/GenBank/DDBJ databases">
        <title>Genome Sequence of Fusarium decemcellulare.</title>
        <authorList>
            <person name="Buettner E."/>
        </authorList>
    </citation>
    <scope>NUCLEOTIDE SEQUENCE</scope>
    <source>
        <strain evidence="1">Babe19</strain>
    </source>
</reference>
<name>A0ACC1SKY4_9HYPO</name>
<organism evidence="1 2">
    <name type="scientific">Fusarium decemcellulare</name>
    <dbReference type="NCBI Taxonomy" id="57161"/>
    <lineage>
        <taxon>Eukaryota</taxon>
        <taxon>Fungi</taxon>
        <taxon>Dikarya</taxon>
        <taxon>Ascomycota</taxon>
        <taxon>Pezizomycotina</taxon>
        <taxon>Sordariomycetes</taxon>
        <taxon>Hypocreomycetidae</taxon>
        <taxon>Hypocreales</taxon>
        <taxon>Nectriaceae</taxon>
        <taxon>Fusarium</taxon>
        <taxon>Fusarium decemcellulare species complex</taxon>
    </lineage>
</organism>
<proteinExistence type="predicted"/>